<feature type="domain" description="FAD-binding" evidence="2">
    <location>
        <begin position="8"/>
        <end position="323"/>
    </location>
</feature>
<evidence type="ECO:0000256" key="1">
    <source>
        <dbReference type="ARBA" id="ARBA00023002"/>
    </source>
</evidence>
<dbReference type="Pfam" id="PF01494">
    <property type="entry name" value="FAD_binding_3"/>
    <property type="match status" value="1"/>
</dbReference>
<dbReference type="GO" id="GO:0071949">
    <property type="term" value="F:FAD binding"/>
    <property type="evidence" value="ECO:0007669"/>
    <property type="project" value="InterPro"/>
</dbReference>
<dbReference type="InterPro" id="IPR002938">
    <property type="entry name" value="FAD-bd"/>
</dbReference>
<accession>A0A081NX90</accession>
<reference evidence="3 4" key="1">
    <citation type="submission" date="2014-06" db="EMBL/GenBank/DDBJ databases">
        <title>Draft genome sequence of Paenibacillus sp. MSt1.</title>
        <authorList>
            <person name="Aw Y.K."/>
            <person name="Ong K.S."/>
            <person name="Gan H.M."/>
            <person name="Lee S.M."/>
        </authorList>
    </citation>
    <scope>NUCLEOTIDE SEQUENCE [LARGE SCALE GENOMIC DNA]</scope>
    <source>
        <strain evidence="3 4">MSt1</strain>
    </source>
</reference>
<dbReference type="RefSeq" id="WP_036689742.1">
    <property type="nucleotide sequence ID" value="NZ_JNVM01000026.1"/>
</dbReference>
<dbReference type="PANTHER" id="PTHR43476:SF5">
    <property type="entry name" value="FAD-DEPENDENT MONOOXYGENASE"/>
    <property type="match status" value="1"/>
</dbReference>
<comment type="caution">
    <text evidence="3">The sequence shown here is derived from an EMBL/GenBank/DDBJ whole genome shotgun (WGS) entry which is preliminary data.</text>
</comment>
<dbReference type="GO" id="GO:0016491">
    <property type="term" value="F:oxidoreductase activity"/>
    <property type="evidence" value="ECO:0007669"/>
    <property type="project" value="UniProtKB-KW"/>
</dbReference>
<dbReference type="InterPro" id="IPR050631">
    <property type="entry name" value="PheA/TfdB_FAD_monoxygenase"/>
</dbReference>
<evidence type="ECO:0000313" key="3">
    <source>
        <dbReference type="EMBL" id="KEQ23063.1"/>
    </source>
</evidence>
<dbReference type="AlphaFoldDB" id="A0A081NX90"/>
<dbReference type="EMBL" id="JNVM01000026">
    <property type="protein sequence ID" value="KEQ23063.1"/>
    <property type="molecule type" value="Genomic_DNA"/>
</dbReference>
<dbReference type="PRINTS" id="PR00420">
    <property type="entry name" value="RNGMNOXGNASE"/>
</dbReference>
<proteinExistence type="predicted"/>
<name>A0A081NX90_9BACL</name>
<dbReference type="InterPro" id="IPR036188">
    <property type="entry name" value="FAD/NAD-bd_sf"/>
</dbReference>
<evidence type="ECO:0000313" key="4">
    <source>
        <dbReference type="Proteomes" id="UP000028123"/>
    </source>
</evidence>
<sequence>MVHRVMEKDVCIAGGGPAGLVLGMLLAKAGVDVVVLESHDNFDREYRGEVLQPRFLQLLEQVNLRSYIESFHSSKVRKGALYYKDKRLGEFSFDNISKEIPYALWMPQPILLQALYDKAKSLPSFELLFHAAVKELRYEGERVTGAIAQTPEGTLEVRARVTVGADGRFSAVSRLGGFETEYEHIAGDLIWFTIPKPDDWGDELRLKITDGYGYIILPKYPNCLQVGVAVPLGEWKAIREHGIEPFRQELLAAHPAFREFAEALTDFKPFVLLQVKDFYVKQWAKDGCLLIGDAAHCASPVGAVGVSLSVTTAVIAADVIYDALQDGDVSADRLGRVQALRDGEIRSVHKMQARAARMLFASTPFIRTLAPVVISLITRTKLLAAVQRRVLSLSGKVPIHERFTFQD</sequence>
<keyword evidence="1" id="KW-0560">Oxidoreductase</keyword>
<dbReference type="SUPFAM" id="SSF51905">
    <property type="entry name" value="FAD/NAD(P)-binding domain"/>
    <property type="match status" value="1"/>
</dbReference>
<organism evidence="3 4">
    <name type="scientific">Paenibacillus tyrfis</name>
    <dbReference type="NCBI Taxonomy" id="1501230"/>
    <lineage>
        <taxon>Bacteria</taxon>
        <taxon>Bacillati</taxon>
        <taxon>Bacillota</taxon>
        <taxon>Bacilli</taxon>
        <taxon>Bacillales</taxon>
        <taxon>Paenibacillaceae</taxon>
        <taxon>Paenibacillus</taxon>
    </lineage>
</organism>
<keyword evidence="4" id="KW-1185">Reference proteome</keyword>
<dbReference type="PANTHER" id="PTHR43476">
    <property type="entry name" value="3-(3-HYDROXY-PHENYL)PROPIONATE/3-HYDROXYCINNAMIC ACID HYDROXYLASE"/>
    <property type="match status" value="1"/>
</dbReference>
<dbReference type="OrthoDB" id="9806565at2"/>
<gene>
    <name evidence="3" type="ORF">ET33_18535</name>
</gene>
<protein>
    <recommendedName>
        <fullName evidence="2">FAD-binding domain-containing protein</fullName>
    </recommendedName>
</protein>
<dbReference type="eggNOG" id="COG0654">
    <property type="taxonomic scope" value="Bacteria"/>
</dbReference>
<dbReference type="Gene3D" id="3.50.50.60">
    <property type="entry name" value="FAD/NAD(P)-binding domain"/>
    <property type="match status" value="1"/>
</dbReference>
<evidence type="ECO:0000259" key="2">
    <source>
        <dbReference type="Pfam" id="PF01494"/>
    </source>
</evidence>
<dbReference type="Proteomes" id="UP000028123">
    <property type="component" value="Unassembled WGS sequence"/>
</dbReference>